<sequence length="761" mass="84468">MADEFIRAVEDGVRLSKRIYFGKDRSITPPKPIEPMIKSSSSQSLLPTALMVYAVIPDPVVVDNPDIPSYQPHVHGRCDPPALIPLQMNGIEVEVDCVLDTAVVKMSGSWRVHCVMGSRKCQLRVAIPMGEEGSILGIEVEVPEKSYFSKLVAIDDNDMEKVPKYEDGGFLKPHIFIFTIPEVDGGSNLSITVRWSQKLSYQDGEFTLTVPYSFPEFVTPVGKKMSKKEKIRLDVNAGPGTEVLCKTISHPLKELRRHGEKLSFLYDTEVLTWSSSDFVFTYGASSSLSGSVILQSPMKFDIDQREMFCISLFAGSKQNKKVFRKEVIFVVDISESMRGKPLEGTKNALASALSKLDQGDSFNVIAFNDEVHLFSVSMEPGTKKAIDKVTEWMSMNMIAQGGTNILLPLNQALEMISNTHKCTPVIFLITDGAVENERNICDVMKSQLTNQGSISPRLYTFGIGSFCNHYFLRMLATIGRGCYDASSDADSIEVRMKGFFTRTFYTILANISINNLDNLDLDDLEVYPSCIPDLLLESPLIISGRYRGDFPSTIQLEGLLADMSNFSIDLKVQEAKDIPLDKILAKQQIDLYTAQAWFSESKALEEKIVKLSMQNSVISEYTRMILLETNKTTDSAENGMGKKGTTDSAEKKKKKQVSKESDYEKIIVLRNFGFGFGNLIATVENTPPGSDEVKLPDPGELFVQAASNCCGKMCDHCCCMCCIQMCSRLNDQCAIVFIQFCGALSCLGCYYCCELCCGSGR</sequence>
<accession>A0AAD8MLL3</accession>
<evidence type="ECO:0000256" key="1">
    <source>
        <dbReference type="SAM" id="MobiDB-lite"/>
    </source>
</evidence>
<proteinExistence type="predicted"/>
<dbReference type="AlphaFoldDB" id="A0AAD8MLL3"/>
<dbReference type="InterPro" id="IPR036465">
    <property type="entry name" value="vWFA_dom_sf"/>
</dbReference>
<reference evidence="3" key="2">
    <citation type="submission" date="2023-05" db="EMBL/GenBank/DDBJ databases">
        <authorList>
            <person name="Schelkunov M.I."/>
        </authorList>
    </citation>
    <scope>NUCLEOTIDE SEQUENCE</scope>
    <source>
        <strain evidence="3">Hsosn_3</strain>
        <tissue evidence="3">Leaf</tissue>
    </source>
</reference>
<reference evidence="3" key="1">
    <citation type="submission" date="2023-02" db="EMBL/GenBank/DDBJ databases">
        <title>Genome of toxic invasive species Heracleum sosnowskyi carries increased number of genes despite the absence of recent whole-genome duplications.</title>
        <authorList>
            <person name="Schelkunov M."/>
            <person name="Shtratnikova V."/>
            <person name="Makarenko M."/>
            <person name="Klepikova A."/>
            <person name="Omelchenko D."/>
            <person name="Novikova G."/>
            <person name="Obukhova E."/>
            <person name="Bogdanov V."/>
            <person name="Penin A."/>
            <person name="Logacheva M."/>
        </authorList>
    </citation>
    <scope>NUCLEOTIDE SEQUENCE</scope>
    <source>
        <strain evidence="3">Hsosn_3</strain>
        <tissue evidence="3">Leaf</tissue>
    </source>
</reference>
<evidence type="ECO:0000259" key="2">
    <source>
        <dbReference type="PROSITE" id="PS50234"/>
    </source>
</evidence>
<dbReference type="Proteomes" id="UP001237642">
    <property type="component" value="Unassembled WGS sequence"/>
</dbReference>
<dbReference type="InterPro" id="IPR002035">
    <property type="entry name" value="VWF_A"/>
</dbReference>
<dbReference type="SMART" id="SM00327">
    <property type="entry name" value="VWA"/>
    <property type="match status" value="1"/>
</dbReference>
<feature type="region of interest" description="Disordered" evidence="1">
    <location>
        <begin position="635"/>
        <end position="656"/>
    </location>
</feature>
<comment type="caution">
    <text evidence="3">The sequence shown here is derived from an EMBL/GenBank/DDBJ whole genome shotgun (WGS) entry which is preliminary data.</text>
</comment>
<dbReference type="PANTHER" id="PTHR46503:SF1">
    <property type="entry name" value="INTER-ALPHA-TRYPSIN INHIBITOR HEAVY CHAIN-LIKE PROTEIN"/>
    <property type="match status" value="1"/>
</dbReference>
<name>A0AAD8MLL3_9APIA</name>
<evidence type="ECO:0000313" key="4">
    <source>
        <dbReference type="Proteomes" id="UP001237642"/>
    </source>
</evidence>
<organism evidence="3 4">
    <name type="scientific">Heracleum sosnowskyi</name>
    <dbReference type="NCBI Taxonomy" id="360622"/>
    <lineage>
        <taxon>Eukaryota</taxon>
        <taxon>Viridiplantae</taxon>
        <taxon>Streptophyta</taxon>
        <taxon>Embryophyta</taxon>
        <taxon>Tracheophyta</taxon>
        <taxon>Spermatophyta</taxon>
        <taxon>Magnoliopsida</taxon>
        <taxon>eudicotyledons</taxon>
        <taxon>Gunneridae</taxon>
        <taxon>Pentapetalae</taxon>
        <taxon>asterids</taxon>
        <taxon>campanulids</taxon>
        <taxon>Apiales</taxon>
        <taxon>Apiaceae</taxon>
        <taxon>Apioideae</taxon>
        <taxon>apioid superclade</taxon>
        <taxon>Tordylieae</taxon>
        <taxon>Tordyliinae</taxon>
        <taxon>Heracleum</taxon>
    </lineage>
</organism>
<dbReference type="Gene3D" id="3.40.50.410">
    <property type="entry name" value="von Willebrand factor, type A domain"/>
    <property type="match status" value="1"/>
</dbReference>
<dbReference type="PANTHER" id="PTHR46503">
    <property type="entry name" value="INTER-ALPHA-TRYPSIN INHIBITOR HEAVY CHAIN-LIKE PROTEIN"/>
    <property type="match status" value="1"/>
</dbReference>
<protein>
    <submittedName>
        <fullName evidence="3">Inter-alpha-trypsin inhibitor heavy chain</fullName>
    </submittedName>
</protein>
<dbReference type="EMBL" id="JAUIZM010000006">
    <property type="protein sequence ID" value="KAK1377851.1"/>
    <property type="molecule type" value="Genomic_DNA"/>
</dbReference>
<feature type="domain" description="VWFA" evidence="2">
    <location>
        <begin position="326"/>
        <end position="516"/>
    </location>
</feature>
<dbReference type="SUPFAM" id="SSF53300">
    <property type="entry name" value="vWA-like"/>
    <property type="match status" value="1"/>
</dbReference>
<dbReference type="PROSITE" id="PS50234">
    <property type="entry name" value="VWFA"/>
    <property type="match status" value="1"/>
</dbReference>
<evidence type="ECO:0000313" key="3">
    <source>
        <dbReference type="EMBL" id="KAK1377851.1"/>
    </source>
</evidence>
<dbReference type="Pfam" id="PF13768">
    <property type="entry name" value="VWA_3"/>
    <property type="match status" value="1"/>
</dbReference>
<gene>
    <name evidence="3" type="ORF">POM88_024595</name>
</gene>
<keyword evidence="4" id="KW-1185">Reference proteome</keyword>